<evidence type="ECO:0000313" key="14">
    <source>
        <dbReference type="Proteomes" id="UP000621510"/>
    </source>
</evidence>
<sequence length="480" mass="50701">MKRRLIPRGLGTRLVVGFLLVSALSALTTAALTFRQARSAILDRARDGAVHDVRAQVSSLAPDLPARPVEADLRALTLQLNRSAGARGWRTAAAYRGGRPVTADAPAPALPDRLPAAASSATTALTQRFHHDGRPWLAIALPVTSADAPAKPSGLVVYVSFSLASQQHDVTSLIAAARAGVLPVVLAAAVPALLAARRVLRPVRQLRSAAENMAGGALDTRIHIAGRDELADLGRTFNTMAATLQADAQTLRDMEAKARRFAADVSHELRTPLAAMTAVTDVLDEDAGAGRLDPETSEALTLVADETRKLTRLVEDLMEISRFDAGAARLNLDEVDIGEVLRHTLALRHWQDRADIDVPGPGPRARLDPRRIDVVLANLIGNALRHGGAPGGRVRVRARDIGDRLIITVADNGRGIPPELLPHVFDRFTKGDAARARSEGSGLGLAIAAENARLHGGTLTAANAPGGGAVFTLTLPRLPA</sequence>
<keyword evidence="14" id="KW-1185">Reference proteome</keyword>
<dbReference type="RefSeq" id="WP_201857011.1">
    <property type="nucleotide sequence ID" value="NZ_JAERRG010000029.1"/>
</dbReference>
<dbReference type="PANTHER" id="PTHR45436:SF5">
    <property type="entry name" value="SENSOR HISTIDINE KINASE TRCS"/>
    <property type="match status" value="1"/>
</dbReference>
<evidence type="ECO:0000256" key="3">
    <source>
        <dbReference type="ARBA" id="ARBA00012438"/>
    </source>
</evidence>
<accession>A0ABS1Q3S4</accession>
<reference evidence="13 14" key="1">
    <citation type="submission" date="2021-01" db="EMBL/GenBank/DDBJ databases">
        <title>WGS of actinomycetes isolated from Thailand.</title>
        <authorList>
            <person name="Thawai C."/>
        </authorList>
    </citation>
    <scope>NUCLEOTIDE SEQUENCE [LARGE SCALE GENOMIC DNA]</scope>
    <source>
        <strain evidence="13 14">CA3R110</strain>
    </source>
</reference>
<dbReference type="CDD" id="cd06225">
    <property type="entry name" value="HAMP"/>
    <property type="match status" value="1"/>
</dbReference>
<dbReference type="InterPro" id="IPR003660">
    <property type="entry name" value="HAMP_dom"/>
</dbReference>
<evidence type="ECO:0000256" key="7">
    <source>
        <dbReference type="ARBA" id="ARBA00022777"/>
    </source>
</evidence>
<name>A0ABS1Q3S4_9ACTN</name>
<gene>
    <name evidence="13" type="ORF">JK364_43700</name>
</gene>
<evidence type="ECO:0000256" key="9">
    <source>
        <dbReference type="ARBA" id="ARBA00023012"/>
    </source>
</evidence>
<dbReference type="Pfam" id="PF00512">
    <property type="entry name" value="HisKA"/>
    <property type="match status" value="1"/>
</dbReference>
<dbReference type="SMART" id="SM00387">
    <property type="entry name" value="HATPase_c"/>
    <property type="match status" value="1"/>
</dbReference>
<proteinExistence type="predicted"/>
<feature type="domain" description="Histidine kinase" evidence="11">
    <location>
        <begin position="264"/>
        <end position="479"/>
    </location>
</feature>
<dbReference type="InterPro" id="IPR005467">
    <property type="entry name" value="His_kinase_dom"/>
</dbReference>
<dbReference type="PROSITE" id="PS50109">
    <property type="entry name" value="HIS_KIN"/>
    <property type="match status" value="1"/>
</dbReference>
<organism evidence="13 14">
    <name type="scientific">Streptomyces endocoffeicus</name>
    <dbReference type="NCBI Taxonomy" id="2898945"/>
    <lineage>
        <taxon>Bacteria</taxon>
        <taxon>Bacillati</taxon>
        <taxon>Actinomycetota</taxon>
        <taxon>Actinomycetes</taxon>
        <taxon>Kitasatosporales</taxon>
        <taxon>Streptomycetaceae</taxon>
        <taxon>Streptomyces</taxon>
    </lineage>
</organism>
<keyword evidence="4" id="KW-0597">Phosphoprotein</keyword>
<evidence type="ECO:0000256" key="4">
    <source>
        <dbReference type="ARBA" id="ARBA00022553"/>
    </source>
</evidence>
<dbReference type="CDD" id="cd00082">
    <property type="entry name" value="HisKA"/>
    <property type="match status" value="1"/>
</dbReference>
<dbReference type="InterPro" id="IPR036890">
    <property type="entry name" value="HATPase_C_sf"/>
</dbReference>
<dbReference type="SUPFAM" id="SSF55874">
    <property type="entry name" value="ATPase domain of HSP90 chaperone/DNA topoisomerase II/histidine kinase"/>
    <property type="match status" value="1"/>
</dbReference>
<evidence type="ECO:0000256" key="8">
    <source>
        <dbReference type="ARBA" id="ARBA00022989"/>
    </source>
</evidence>
<dbReference type="InterPro" id="IPR003661">
    <property type="entry name" value="HisK_dim/P_dom"/>
</dbReference>
<evidence type="ECO:0000256" key="2">
    <source>
        <dbReference type="ARBA" id="ARBA00004236"/>
    </source>
</evidence>
<evidence type="ECO:0000256" key="10">
    <source>
        <dbReference type="ARBA" id="ARBA00023136"/>
    </source>
</evidence>
<dbReference type="Proteomes" id="UP000621510">
    <property type="component" value="Unassembled WGS sequence"/>
</dbReference>
<keyword evidence="5" id="KW-0808">Transferase</keyword>
<evidence type="ECO:0000259" key="11">
    <source>
        <dbReference type="PROSITE" id="PS50109"/>
    </source>
</evidence>
<dbReference type="SMART" id="SM00304">
    <property type="entry name" value="HAMP"/>
    <property type="match status" value="1"/>
</dbReference>
<keyword evidence="9" id="KW-0902">Two-component regulatory system</keyword>
<dbReference type="Gene3D" id="3.30.565.10">
    <property type="entry name" value="Histidine kinase-like ATPase, C-terminal domain"/>
    <property type="match status" value="1"/>
</dbReference>
<dbReference type="Gene3D" id="6.10.340.10">
    <property type="match status" value="1"/>
</dbReference>
<evidence type="ECO:0000256" key="6">
    <source>
        <dbReference type="ARBA" id="ARBA00022692"/>
    </source>
</evidence>
<comment type="subcellular location">
    <subcellularLocation>
        <location evidence="2">Cell membrane</location>
    </subcellularLocation>
</comment>
<keyword evidence="10" id="KW-0472">Membrane</keyword>
<evidence type="ECO:0000256" key="5">
    <source>
        <dbReference type="ARBA" id="ARBA00022679"/>
    </source>
</evidence>
<dbReference type="Pfam" id="PF02518">
    <property type="entry name" value="HATPase_c"/>
    <property type="match status" value="1"/>
</dbReference>
<dbReference type="CDD" id="cd00075">
    <property type="entry name" value="HATPase"/>
    <property type="match status" value="1"/>
</dbReference>
<dbReference type="PROSITE" id="PS50885">
    <property type="entry name" value="HAMP"/>
    <property type="match status" value="1"/>
</dbReference>
<dbReference type="EC" id="2.7.13.3" evidence="3"/>
<dbReference type="PANTHER" id="PTHR45436">
    <property type="entry name" value="SENSOR HISTIDINE KINASE YKOH"/>
    <property type="match status" value="1"/>
</dbReference>
<feature type="domain" description="HAMP" evidence="12">
    <location>
        <begin position="197"/>
        <end position="249"/>
    </location>
</feature>
<dbReference type="SUPFAM" id="SSF47384">
    <property type="entry name" value="Homodimeric domain of signal transducing histidine kinase"/>
    <property type="match status" value="1"/>
</dbReference>
<dbReference type="Pfam" id="PF00672">
    <property type="entry name" value="HAMP"/>
    <property type="match status" value="1"/>
</dbReference>
<dbReference type="InterPro" id="IPR036097">
    <property type="entry name" value="HisK_dim/P_sf"/>
</dbReference>
<dbReference type="SUPFAM" id="SSF158472">
    <property type="entry name" value="HAMP domain-like"/>
    <property type="match status" value="1"/>
</dbReference>
<dbReference type="InterPro" id="IPR003594">
    <property type="entry name" value="HATPase_dom"/>
</dbReference>
<dbReference type="InterPro" id="IPR004358">
    <property type="entry name" value="Sig_transdc_His_kin-like_C"/>
</dbReference>
<dbReference type="EMBL" id="JAERRG010000029">
    <property type="protein sequence ID" value="MBL1119219.1"/>
    <property type="molecule type" value="Genomic_DNA"/>
</dbReference>
<keyword evidence="8" id="KW-1133">Transmembrane helix</keyword>
<keyword evidence="7" id="KW-0418">Kinase</keyword>
<evidence type="ECO:0000259" key="12">
    <source>
        <dbReference type="PROSITE" id="PS50885"/>
    </source>
</evidence>
<dbReference type="InterPro" id="IPR050428">
    <property type="entry name" value="TCS_sensor_his_kinase"/>
</dbReference>
<dbReference type="SMART" id="SM00388">
    <property type="entry name" value="HisKA"/>
    <property type="match status" value="1"/>
</dbReference>
<protein>
    <recommendedName>
        <fullName evidence="3">histidine kinase</fullName>
        <ecNumber evidence="3">2.7.13.3</ecNumber>
    </recommendedName>
</protein>
<evidence type="ECO:0000313" key="13">
    <source>
        <dbReference type="EMBL" id="MBL1119219.1"/>
    </source>
</evidence>
<dbReference type="Gene3D" id="1.10.287.130">
    <property type="match status" value="1"/>
</dbReference>
<evidence type="ECO:0000256" key="1">
    <source>
        <dbReference type="ARBA" id="ARBA00000085"/>
    </source>
</evidence>
<dbReference type="PRINTS" id="PR00344">
    <property type="entry name" value="BCTRLSENSOR"/>
</dbReference>
<keyword evidence="6" id="KW-0812">Transmembrane</keyword>
<comment type="catalytic activity">
    <reaction evidence="1">
        <text>ATP + protein L-histidine = ADP + protein N-phospho-L-histidine.</text>
        <dbReference type="EC" id="2.7.13.3"/>
    </reaction>
</comment>
<comment type="caution">
    <text evidence="13">The sequence shown here is derived from an EMBL/GenBank/DDBJ whole genome shotgun (WGS) entry which is preliminary data.</text>
</comment>